<dbReference type="PROSITE" id="PS51257">
    <property type="entry name" value="PROKAR_LIPOPROTEIN"/>
    <property type="match status" value="1"/>
</dbReference>
<evidence type="ECO:0000256" key="2">
    <source>
        <dbReference type="SAM" id="SignalP"/>
    </source>
</evidence>
<gene>
    <name evidence="3" type="ORF">NWE73_04835</name>
</gene>
<dbReference type="RefSeq" id="WP_277577152.1">
    <property type="nucleotide sequence ID" value="NZ_JANRMI010000001.1"/>
</dbReference>
<evidence type="ECO:0000313" key="4">
    <source>
        <dbReference type="Proteomes" id="UP001152321"/>
    </source>
</evidence>
<accession>A0ABT6DGP6</accession>
<sequence length="253" mass="26483">MNFARAAQMIATLGALSLLAACSGGGFQSLSSVADNSGQSTGGTNDGQSTPTPAPTPSAYDKLDMEGYVSGGAYDSNFAVKLDKENDALIVNLPIPAGPFSNIYVDVPNLKGAKIKTYYDANNKPQVAISVPLKHVLRGVSTLPSSKLPNGNALPAMPSGEAPSLAFGLNANSENKVYLYIGVNAVGLYIENSYIPQYIGITLPIKNKAQTKILGYFTIVPKSGNFSGGLFTSFPLPNDIAKIIDDHLSGIIH</sequence>
<dbReference type="Proteomes" id="UP001152321">
    <property type="component" value="Unassembled WGS sequence"/>
</dbReference>
<protein>
    <recommendedName>
        <fullName evidence="5">Lipoprotein</fullName>
    </recommendedName>
</protein>
<feature type="region of interest" description="Disordered" evidence="1">
    <location>
        <begin position="33"/>
        <end position="62"/>
    </location>
</feature>
<keyword evidence="4" id="KW-1185">Reference proteome</keyword>
<comment type="caution">
    <text evidence="3">The sequence shown here is derived from an EMBL/GenBank/DDBJ whole genome shotgun (WGS) entry which is preliminary data.</text>
</comment>
<dbReference type="EMBL" id="JANRMI010000001">
    <property type="protein sequence ID" value="MDG0815679.1"/>
    <property type="molecule type" value="Genomic_DNA"/>
</dbReference>
<feature type="signal peptide" evidence="2">
    <location>
        <begin position="1"/>
        <end position="20"/>
    </location>
</feature>
<evidence type="ECO:0000256" key="1">
    <source>
        <dbReference type="SAM" id="MobiDB-lite"/>
    </source>
</evidence>
<evidence type="ECO:0008006" key="5">
    <source>
        <dbReference type="Google" id="ProtNLM"/>
    </source>
</evidence>
<organism evidence="3 4">
    <name type="scientific">Bdellovibrio svalbardensis</name>
    <dbReference type="NCBI Taxonomy" id="2972972"/>
    <lineage>
        <taxon>Bacteria</taxon>
        <taxon>Pseudomonadati</taxon>
        <taxon>Bdellovibrionota</taxon>
        <taxon>Bdellovibrionia</taxon>
        <taxon>Bdellovibrionales</taxon>
        <taxon>Pseudobdellovibrionaceae</taxon>
        <taxon>Bdellovibrio</taxon>
    </lineage>
</organism>
<name>A0ABT6DGP6_9BACT</name>
<feature type="chain" id="PRO_5045958260" description="Lipoprotein" evidence="2">
    <location>
        <begin position="21"/>
        <end position="253"/>
    </location>
</feature>
<keyword evidence="2" id="KW-0732">Signal</keyword>
<reference evidence="3" key="1">
    <citation type="submission" date="2022-08" db="EMBL/GenBank/DDBJ databases">
        <title>Novel Bdellovibrio Species Isolated from Svalbard: Designation Bdellovibrio svalbardensis.</title>
        <authorList>
            <person name="Mitchell R.J."/>
            <person name="Choi S.Y."/>
        </authorList>
    </citation>
    <scope>NUCLEOTIDE SEQUENCE</scope>
    <source>
        <strain evidence="3">PAP01</strain>
    </source>
</reference>
<evidence type="ECO:0000313" key="3">
    <source>
        <dbReference type="EMBL" id="MDG0815679.1"/>
    </source>
</evidence>
<proteinExistence type="predicted"/>